<dbReference type="GeneID" id="111160392"/>
<proteinExistence type="predicted"/>
<gene>
    <name evidence="2" type="primary">LOC111160392</name>
</gene>
<dbReference type="Proteomes" id="UP000248482">
    <property type="component" value="Unplaced"/>
</dbReference>
<accession>A0A2Y9L6F5</accession>
<dbReference type="RefSeq" id="XP_022379189.1">
    <property type="nucleotide sequence ID" value="XM_022523481.1"/>
</dbReference>
<evidence type="ECO:0000313" key="2">
    <source>
        <dbReference type="RefSeq" id="XP_022379189.1"/>
    </source>
</evidence>
<reference evidence="2" key="1">
    <citation type="submission" date="2025-08" db="UniProtKB">
        <authorList>
            <consortium name="RefSeq"/>
        </authorList>
    </citation>
    <scope>IDENTIFICATION</scope>
    <source>
        <tissue evidence="2">Blood</tissue>
    </source>
</reference>
<protein>
    <submittedName>
        <fullName evidence="2">Uncharacterized protein LOC111160392</fullName>
    </submittedName>
</protein>
<dbReference type="AlphaFoldDB" id="A0A2Y9L6F5"/>
<organism evidence="1 2">
    <name type="scientific">Enhydra lutris kenyoni</name>
    <name type="common">northern sea otter</name>
    <dbReference type="NCBI Taxonomy" id="391180"/>
    <lineage>
        <taxon>Eukaryota</taxon>
        <taxon>Metazoa</taxon>
        <taxon>Chordata</taxon>
        <taxon>Craniata</taxon>
        <taxon>Vertebrata</taxon>
        <taxon>Euteleostomi</taxon>
        <taxon>Mammalia</taxon>
        <taxon>Eutheria</taxon>
        <taxon>Laurasiatheria</taxon>
        <taxon>Carnivora</taxon>
        <taxon>Caniformia</taxon>
        <taxon>Musteloidea</taxon>
        <taxon>Mustelidae</taxon>
        <taxon>Lutrinae</taxon>
        <taxon>Enhydra</taxon>
    </lineage>
</organism>
<dbReference type="KEGG" id="elk:111160392"/>
<name>A0A2Y9L6F5_ENHLU</name>
<evidence type="ECO:0000313" key="1">
    <source>
        <dbReference type="Proteomes" id="UP000248482"/>
    </source>
</evidence>
<keyword evidence="1" id="KW-1185">Reference proteome</keyword>
<sequence length="367" mass="39396">MSVSVFIPVSKHVLSAQLSSLSLEPVFGLLAVQTLLSLKSCYNPPHPFGLCHSPTVSSEQFHKKCGSAPVFLILDTEPSLLPGVPGPLLPSPVSRAVTPDLSLPCVSHPSPASPRLSKSNPASWAWGRATSCRKPGAAVGCSEAVTRESRASPSNSGDAGPCSAECSLCSASRPSSLLPTGAPSVLSFVTFRRGQAELRAHPLSQALILLVSEQGSEDTLACLPETVFITPVIRSTDACSSDLRSWCWSGPALQLPLEMPQGQSHSLLRRPEVHPLCLCKMLCERHLSQVEATLQGYMNKMSRKHKRPSLLSLVQIFPRPKPGRPTGPGYISDAAQRRRRRAHPLCCGLWVISSKASVRTAKPQNTR</sequence>